<dbReference type="InterPro" id="IPR035940">
    <property type="entry name" value="CAP_sf"/>
</dbReference>
<dbReference type="Gene3D" id="3.40.33.10">
    <property type="entry name" value="CAP"/>
    <property type="match status" value="1"/>
</dbReference>
<sequence length="232" mass="25019">MNSLILFFTFVTVATAAYTVFAPALQTYIVNTHNNIRSNVAKGLVAWKNGIDGTKRPAGLKYPKATNMYQLVWDPTLAASAGRRAASKNSSETATYPYLNAVLPAGVGENHYGLAVGPMTPANMAPKTKFDNAMSQWSFYKKWGLPNIKYTKTSDPIAFSAQDNSYQFFAANTYAIGCAFATYQPQDSFVVVCHYKARGLTVGVPIYKNGTTCSACPAGSKCVVAKGLCAKN</sequence>
<evidence type="ECO:0000259" key="2">
    <source>
        <dbReference type="SMART" id="SM00198"/>
    </source>
</evidence>
<protein>
    <recommendedName>
        <fullName evidence="2">SCP domain-containing protein</fullName>
    </recommendedName>
</protein>
<keyword evidence="3" id="KW-1185">Reference proteome</keyword>
<dbReference type="SMART" id="SM00198">
    <property type="entry name" value="SCP"/>
    <property type="match status" value="1"/>
</dbReference>
<dbReference type="PANTHER" id="PTHR10334">
    <property type="entry name" value="CYSTEINE-RICH SECRETORY PROTEIN-RELATED"/>
    <property type="match status" value="1"/>
</dbReference>
<evidence type="ECO:0000256" key="1">
    <source>
        <dbReference type="SAM" id="SignalP"/>
    </source>
</evidence>
<name>A0AAF3FQG0_9BILA</name>
<dbReference type="WBParaSite" id="MBELARI_LOCUS936">
    <property type="protein sequence ID" value="MBELARI_LOCUS936"/>
    <property type="gene ID" value="MBELARI_LOCUS936"/>
</dbReference>
<evidence type="ECO:0000313" key="4">
    <source>
        <dbReference type="WBParaSite" id="MBELARI_LOCUS936"/>
    </source>
</evidence>
<organism evidence="3 4">
    <name type="scientific">Mesorhabditis belari</name>
    <dbReference type="NCBI Taxonomy" id="2138241"/>
    <lineage>
        <taxon>Eukaryota</taxon>
        <taxon>Metazoa</taxon>
        <taxon>Ecdysozoa</taxon>
        <taxon>Nematoda</taxon>
        <taxon>Chromadorea</taxon>
        <taxon>Rhabditida</taxon>
        <taxon>Rhabditina</taxon>
        <taxon>Rhabditomorpha</taxon>
        <taxon>Rhabditoidea</taxon>
        <taxon>Rhabditidae</taxon>
        <taxon>Mesorhabditinae</taxon>
        <taxon>Mesorhabditis</taxon>
    </lineage>
</organism>
<dbReference type="Pfam" id="PF00188">
    <property type="entry name" value="CAP"/>
    <property type="match status" value="1"/>
</dbReference>
<proteinExistence type="predicted"/>
<feature type="domain" description="SCP" evidence="2">
    <location>
        <begin position="24"/>
        <end position="203"/>
    </location>
</feature>
<dbReference type="SUPFAM" id="SSF55797">
    <property type="entry name" value="PR-1-like"/>
    <property type="match status" value="1"/>
</dbReference>
<dbReference type="InterPro" id="IPR014044">
    <property type="entry name" value="CAP_dom"/>
</dbReference>
<accession>A0AAF3FQG0</accession>
<reference evidence="4" key="1">
    <citation type="submission" date="2024-02" db="UniProtKB">
        <authorList>
            <consortium name="WormBaseParasite"/>
        </authorList>
    </citation>
    <scope>IDENTIFICATION</scope>
</reference>
<dbReference type="InterPro" id="IPR001283">
    <property type="entry name" value="CRISP-related"/>
</dbReference>
<dbReference type="CDD" id="cd05380">
    <property type="entry name" value="CAP_euk"/>
    <property type="match status" value="1"/>
</dbReference>
<dbReference type="AlphaFoldDB" id="A0AAF3FQG0"/>
<keyword evidence="1" id="KW-0732">Signal</keyword>
<dbReference type="Proteomes" id="UP000887575">
    <property type="component" value="Unassembled WGS sequence"/>
</dbReference>
<feature type="signal peptide" evidence="1">
    <location>
        <begin position="1"/>
        <end position="16"/>
    </location>
</feature>
<feature type="chain" id="PRO_5042220947" description="SCP domain-containing protein" evidence="1">
    <location>
        <begin position="17"/>
        <end position="232"/>
    </location>
</feature>
<evidence type="ECO:0000313" key="3">
    <source>
        <dbReference type="Proteomes" id="UP000887575"/>
    </source>
</evidence>